<gene>
    <name evidence="7" type="ORF">F1559_003450</name>
</gene>
<dbReference type="GO" id="GO:0016104">
    <property type="term" value="P:triterpenoid biosynthetic process"/>
    <property type="evidence" value="ECO:0007669"/>
    <property type="project" value="InterPro"/>
</dbReference>
<dbReference type="GO" id="GO:0005811">
    <property type="term" value="C:lipid droplet"/>
    <property type="evidence" value="ECO:0007669"/>
    <property type="project" value="InterPro"/>
</dbReference>
<feature type="domain" description="Squalene cyclase C-terminal" evidence="5">
    <location>
        <begin position="426"/>
        <end position="776"/>
    </location>
</feature>
<feature type="domain" description="Squalene cyclase N-terminal" evidence="6">
    <location>
        <begin position="100"/>
        <end position="306"/>
    </location>
</feature>
<dbReference type="InterPro" id="IPR018333">
    <property type="entry name" value="Squalene_cyclase"/>
</dbReference>
<keyword evidence="3 4" id="KW-0413">Isomerase</keyword>
<dbReference type="SFLD" id="SFLDG01016">
    <property type="entry name" value="Prenyltransferase_Like_2"/>
    <property type="match status" value="1"/>
</dbReference>
<dbReference type="EMBL" id="VWRR01000018">
    <property type="protein sequence ID" value="KAF6000777.1"/>
    <property type="molecule type" value="Genomic_DNA"/>
</dbReference>
<dbReference type="NCBIfam" id="TIGR01787">
    <property type="entry name" value="squalene_cyclas"/>
    <property type="match status" value="1"/>
</dbReference>
<evidence type="ECO:0000313" key="7">
    <source>
        <dbReference type="EMBL" id="KAF6000777.1"/>
    </source>
</evidence>
<reference evidence="7 8" key="1">
    <citation type="journal article" date="2020" name="J. Phycol.">
        <title>Comparative genome analysis reveals Cyanidiococcus gen. nov., a new extremophilic red algal genus sister to Cyanidioschyzon (Cyanidioschyzonaceae, Rhodophyta).</title>
        <authorList>
            <person name="Liu S.-L."/>
            <person name="Chiang Y.-R."/>
            <person name="Yoon H.S."/>
            <person name="Fu H.-Y."/>
        </authorList>
    </citation>
    <scope>NUCLEOTIDE SEQUENCE [LARGE SCALE GENOMIC DNA]</scope>
    <source>
        <strain evidence="7 8">THAL066</strain>
    </source>
</reference>
<dbReference type="InterPro" id="IPR032697">
    <property type="entry name" value="SQ_cyclase_N"/>
</dbReference>
<evidence type="ECO:0000313" key="8">
    <source>
        <dbReference type="Proteomes" id="UP000530660"/>
    </source>
</evidence>
<dbReference type="InterPro" id="IPR002365">
    <property type="entry name" value="Terpene_synthase_CS"/>
</dbReference>
<comment type="caution">
    <text evidence="7">The sequence shown here is derived from an EMBL/GenBank/DDBJ whole genome shotgun (WGS) entry which is preliminary data.</text>
</comment>
<dbReference type="Proteomes" id="UP000530660">
    <property type="component" value="Unassembled WGS sequence"/>
</dbReference>
<dbReference type="GO" id="GO:0031559">
    <property type="term" value="F:oxidosqualene cyclase activity"/>
    <property type="evidence" value="ECO:0007669"/>
    <property type="project" value="UniProtKB-ARBA"/>
</dbReference>
<dbReference type="Pfam" id="PF13243">
    <property type="entry name" value="SQHop_cyclase_C"/>
    <property type="match status" value="1"/>
</dbReference>
<dbReference type="PANTHER" id="PTHR11764:SF20">
    <property type="entry name" value="LANOSTEROL SYNTHASE"/>
    <property type="match status" value="1"/>
</dbReference>
<dbReference type="Gene3D" id="1.50.10.20">
    <property type="match status" value="2"/>
</dbReference>
<comment type="similarity">
    <text evidence="1 4">Belongs to the terpene cyclase/mutase family.</text>
</comment>
<evidence type="ECO:0000256" key="2">
    <source>
        <dbReference type="ARBA" id="ARBA00022737"/>
    </source>
</evidence>
<evidence type="ECO:0000259" key="6">
    <source>
        <dbReference type="Pfam" id="PF13249"/>
    </source>
</evidence>
<sequence length="785" mass="90406">MWRLCSDRGRQWWTFTAVEPAEVAAKPALAKELALIEAARQTFSQQRLERKQAADRVYRIQAALNAQGPLSSAELDEEFAKASSRTNEVEATLWRGLCWYARLQQPDGHWPGDYGGPMFLLPGLLIVCYLSRTVLPESHRSEMRRYILNMQNSDGGWGLHIEAPSGMFGTVLNYVALRLLDVDASEASLVSARRFIHEHGGAVMTPSWGKFWLACLGCYSWRGMNPLTPEMWLLPYGSGDPTGRTRPAIGWLSNPIMPARYWCHCRVVYLPMSHLYGMRACGPETALVRALREELYTEPYDKIDWPRYRHSCCPLDEYTDRPRVQKLLWDVLYVYEWSTNPLIRRLRDGWLRPRALRETLLQVRQEDVNTKWICIGPVNKAINMLVSWYDRASADAEAHFQAHQDRVKDYLWLAEDGMKMQGYNGSQLWDTAFAAQAYAESADLFLDTNSKLSEVLLACWRYLEMSQVLEDVPDPARFYRHISKGAWPFSTRDHGWPISDCTAEGLRAVLAIQSLYRQRGREELLTPPISEERLFDALNVILSFQNPSGGWATYENTRSYPWLEYLNPSEVFSDIMIDWDHVECTSACVRSLIAFLKMYPEHPRRMEIAEAIRRGVSWIKRVQLSDGSWYGNWGVCFTYGTWFAVEALVGAGERLDSCPELERACLFLEAHQHPSGLGGWGETFESCSKKRWHHAPEIQTVNTAWALMTLLAARWYERGPEQRELVHRAARFLQSAQRVSDGSWDQQLIKGVFNRNCMITYNYETVFALWALGRYRHALQTNLPT</sequence>
<evidence type="ECO:0000256" key="3">
    <source>
        <dbReference type="ARBA" id="ARBA00023235"/>
    </source>
</evidence>
<keyword evidence="2" id="KW-0677">Repeat</keyword>
<name>A0A7J7IDY5_9RHOD</name>
<dbReference type="OrthoDB" id="21502at2759"/>
<proteinExistence type="inferred from homology"/>
<dbReference type="InterPro" id="IPR032696">
    <property type="entry name" value="SQ_cyclase_C"/>
</dbReference>
<dbReference type="Pfam" id="PF13249">
    <property type="entry name" value="SQHop_cyclase_N"/>
    <property type="match status" value="1"/>
</dbReference>
<dbReference type="InterPro" id="IPR008930">
    <property type="entry name" value="Terpenoid_cyclase/PrenylTrfase"/>
</dbReference>
<dbReference type="PROSITE" id="PS01074">
    <property type="entry name" value="TERPENE_SYNTHASES"/>
    <property type="match status" value="1"/>
</dbReference>
<accession>A0A7J7IDY5</accession>
<dbReference type="EC" id="5.4.99.-" evidence="4"/>
<dbReference type="SUPFAM" id="SSF48239">
    <property type="entry name" value="Terpenoid cyclases/Protein prenyltransferases"/>
    <property type="match status" value="2"/>
</dbReference>
<dbReference type="CDD" id="cd02892">
    <property type="entry name" value="SQCY_1"/>
    <property type="match status" value="1"/>
</dbReference>
<evidence type="ECO:0000256" key="4">
    <source>
        <dbReference type="RuleBase" id="RU362003"/>
    </source>
</evidence>
<evidence type="ECO:0000256" key="1">
    <source>
        <dbReference type="ARBA" id="ARBA00009755"/>
    </source>
</evidence>
<organism evidence="7 8">
    <name type="scientific">Cyanidiococcus yangmingshanensis</name>
    <dbReference type="NCBI Taxonomy" id="2690220"/>
    <lineage>
        <taxon>Eukaryota</taxon>
        <taxon>Rhodophyta</taxon>
        <taxon>Bangiophyceae</taxon>
        <taxon>Cyanidiales</taxon>
        <taxon>Cyanidiaceae</taxon>
        <taxon>Cyanidiococcus</taxon>
    </lineage>
</organism>
<dbReference type="PANTHER" id="PTHR11764">
    <property type="entry name" value="TERPENE CYCLASE/MUTASE FAMILY MEMBER"/>
    <property type="match status" value="1"/>
</dbReference>
<evidence type="ECO:0000259" key="5">
    <source>
        <dbReference type="Pfam" id="PF13243"/>
    </source>
</evidence>
<protein>
    <recommendedName>
        <fullName evidence="4">Terpene cyclase/mutase family member</fullName>
        <ecNumber evidence="4">5.4.99.-</ecNumber>
    </recommendedName>
</protein>
<dbReference type="AlphaFoldDB" id="A0A7J7IDY5"/>
<keyword evidence="8" id="KW-1185">Reference proteome</keyword>
<dbReference type="FunFam" id="1.50.10.20:FF:000002">
    <property type="entry name" value="Terpene cyclase/mutase family member"/>
    <property type="match status" value="1"/>
</dbReference>